<feature type="compositionally biased region" description="Pro residues" evidence="2">
    <location>
        <begin position="348"/>
        <end position="360"/>
    </location>
</feature>
<comment type="caution">
    <text evidence="5">The sequence shown here is derived from an EMBL/GenBank/DDBJ whole genome shotgun (WGS) entry which is preliminary data.</text>
</comment>
<organism evidence="5 6">
    <name type="scientific">Kitasatospora arboriphila</name>
    <dbReference type="NCBI Taxonomy" id="258052"/>
    <lineage>
        <taxon>Bacteria</taxon>
        <taxon>Bacillati</taxon>
        <taxon>Actinomycetota</taxon>
        <taxon>Actinomycetes</taxon>
        <taxon>Kitasatosporales</taxon>
        <taxon>Streptomycetaceae</taxon>
        <taxon>Kitasatospora</taxon>
    </lineage>
</organism>
<feature type="domain" description="PPM-type phosphatase" evidence="4">
    <location>
        <begin position="133"/>
        <end position="326"/>
    </location>
</feature>
<name>A0ABP4E4L7_9ACTN</name>
<keyword evidence="1" id="KW-0378">Hydrolase</keyword>
<evidence type="ECO:0000256" key="1">
    <source>
        <dbReference type="ARBA" id="ARBA00022801"/>
    </source>
</evidence>
<keyword evidence="6" id="KW-1185">Reference proteome</keyword>
<evidence type="ECO:0000256" key="3">
    <source>
        <dbReference type="SAM" id="Phobius"/>
    </source>
</evidence>
<dbReference type="SMART" id="SM00331">
    <property type="entry name" value="PP2C_SIG"/>
    <property type="match status" value="1"/>
</dbReference>
<evidence type="ECO:0000313" key="6">
    <source>
        <dbReference type="Proteomes" id="UP001499987"/>
    </source>
</evidence>
<keyword evidence="3" id="KW-0812">Transmembrane</keyword>
<dbReference type="PANTHER" id="PTHR43156">
    <property type="entry name" value="STAGE II SPORULATION PROTEIN E-RELATED"/>
    <property type="match status" value="1"/>
</dbReference>
<dbReference type="EMBL" id="BAAALD010000032">
    <property type="protein sequence ID" value="GAA1089199.1"/>
    <property type="molecule type" value="Genomic_DNA"/>
</dbReference>
<evidence type="ECO:0000256" key="2">
    <source>
        <dbReference type="SAM" id="MobiDB-lite"/>
    </source>
</evidence>
<dbReference type="Gene3D" id="3.60.40.10">
    <property type="entry name" value="PPM-type phosphatase domain"/>
    <property type="match status" value="1"/>
</dbReference>
<protein>
    <recommendedName>
        <fullName evidence="4">PPM-type phosphatase domain-containing protein</fullName>
    </recommendedName>
</protein>
<feature type="transmembrane region" description="Helical" evidence="3">
    <location>
        <begin position="82"/>
        <end position="100"/>
    </location>
</feature>
<feature type="region of interest" description="Disordered" evidence="2">
    <location>
        <begin position="299"/>
        <end position="382"/>
    </location>
</feature>
<dbReference type="RefSeq" id="WP_344624654.1">
    <property type="nucleotide sequence ID" value="NZ_BAAALD010000032.1"/>
</dbReference>
<feature type="compositionally biased region" description="Low complexity" evidence="2">
    <location>
        <begin position="307"/>
        <end position="347"/>
    </location>
</feature>
<dbReference type="InterPro" id="IPR052016">
    <property type="entry name" value="Bact_Sigma-Reg"/>
</dbReference>
<dbReference type="Pfam" id="PF07228">
    <property type="entry name" value="SpoIIE"/>
    <property type="match status" value="1"/>
</dbReference>
<reference evidence="6" key="1">
    <citation type="journal article" date="2019" name="Int. J. Syst. Evol. Microbiol.">
        <title>The Global Catalogue of Microorganisms (GCM) 10K type strain sequencing project: providing services to taxonomists for standard genome sequencing and annotation.</title>
        <authorList>
            <consortium name="The Broad Institute Genomics Platform"/>
            <consortium name="The Broad Institute Genome Sequencing Center for Infectious Disease"/>
            <person name="Wu L."/>
            <person name="Ma J."/>
        </authorList>
    </citation>
    <scope>NUCLEOTIDE SEQUENCE [LARGE SCALE GENOMIC DNA]</scope>
    <source>
        <strain evidence="6">JCM 13002</strain>
    </source>
</reference>
<dbReference type="Proteomes" id="UP001499987">
    <property type="component" value="Unassembled WGS sequence"/>
</dbReference>
<dbReference type="PANTHER" id="PTHR43156:SF2">
    <property type="entry name" value="STAGE II SPORULATION PROTEIN E"/>
    <property type="match status" value="1"/>
</dbReference>
<sequence>MHPAADQLGEAAAQALPYASALPTAPGLRGADELLWLGTAVVGAAAAVLGRPAVCLAVAAAAGAQYLLLLALSSAHHADRPVAITAALVVGALAGLAAWLRSRRSERLARTEETSAALQHAALHPVPARLGELHLAALYRPATADTGIGGDFLEAVHTPYGTRLLIGDVRGKGLQAVQTVTDLLGCFRSQAHETADLGELVARLDRQAVRAAAARGDDELFATALVLEHRGGSTVDTVNCGHLAPLAVGPAGAREVDVPALLPLGLGALGSGAAPAATRIAVQDGETLVLHTDGLSEARNSSGEFYRSPNASPRRPSAPTAWCATSPRTSATGPTTSPTTSPSSRSPAPRPPRPTRPWWPPDASDRRPGRPRLPRAGGAVSA</sequence>
<proteinExistence type="predicted"/>
<evidence type="ECO:0000259" key="4">
    <source>
        <dbReference type="SMART" id="SM00331"/>
    </source>
</evidence>
<dbReference type="InterPro" id="IPR001932">
    <property type="entry name" value="PPM-type_phosphatase-like_dom"/>
</dbReference>
<keyword evidence="3" id="KW-0472">Membrane</keyword>
<accession>A0ABP4E4L7</accession>
<feature type="transmembrane region" description="Helical" evidence="3">
    <location>
        <begin position="57"/>
        <end position="76"/>
    </location>
</feature>
<keyword evidence="3" id="KW-1133">Transmembrane helix</keyword>
<dbReference type="InterPro" id="IPR036457">
    <property type="entry name" value="PPM-type-like_dom_sf"/>
</dbReference>
<gene>
    <name evidence="5" type="ORF">GCM10009663_36160</name>
</gene>
<evidence type="ECO:0000313" key="5">
    <source>
        <dbReference type="EMBL" id="GAA1089199.1"/>
    </source>
</evidence>